<keyword evidence="1" id="KW-0812">Transmembrane</keyword>
<feature type="transmembrane region" description="Helical" evidence="1">
    <location>
        <begin position="42"/>
        <end position="65"/>
    </location>
</feature>
<name>A0A926EGF5_9FIRM</name>
<reference evidence="2" key="1">
    <citation type="submission" date="2020-08" db="EMBL/GenBank/DDBJ databases">
        <title>Genome public.</title>
        <authorList>
            <person name="Liu C."/>
            <person name="Sun Q."/>
        </authorList>
    </citation>
    <scope>NUCLEOTIDE SEQUENCE</scope>
    <source>
        <strain evidence="2">NSJ-12</strain>
    </source>
</reference>
<protein>
    <submittedName>
        <fullName evidence="2">Uncharacterized protein</fullName>
    </submittedName>
</protein>
<dbReference type="AlphaFoldDB" id="A0A926EGF5"/>
<evidence type="ECO:0000313" key="2">
    <source>
        <dbReference type="EMBL" id="MBC8579121.1"/>
    </source>
</evidence>
<accession>A0A926EGF5</accession>
<sequence>MPKIFDILDLIFVTIVRGLFMGCGVFLALICEFLGRIPFPLGLIIAIMFAVAYIYSVIDEVILTFKDVKK</sequence>
<evidence type="ECO:0000256" key="1">
    <source>
        <dbReference type="SAM" id="Phobius"/>
    </source>
</evidence>
<feature type="transmembrane region" description="Helical" evidence="1">
    <location>
        <begin position="7"/>
        <end position="30"/>
    </location>
</feature>
<dbReference type="Proteomes" id="UP000655830">
    <property type="component" value="Unassembled WGS sequence"/>
</dbReference>
<comment type="caution">
    <text evidence="2">The sequence shown here is derived from an EMBL/GenBank/DDBJ whole genome shotgun (WGS) entry which is preliminary data.</text>
</comment>
<keyword evidence="1" id="KW-0472">Membrane</keyword>
<organism evidence="2 3">
    <name type="scientific">Zhenhengia yiwuensis</name>
    <dbReference type="NCBI Taxonomy" id="2763666"/>
    <lineage>
        <taxon>Bacteria</taxon>
        <taxon>Bacillati</taxon>
        <taxon>Bacillota</taxon>
        <taxon>Clostridia</taxon>
        <taxon>Lachnospirales</taxon>
        <taxon>Lachnospiraceae</taxon>
        <taxon>Zhenhengia</taxon>
    </lineage>
</organism>
<dbReference type="RefSeq" id="WP_249332276.1">
    <property type="nucleotide sequence ID" value="NZ_JACRSY010000008.1"/>
</dbReference>
<dbReference type="EMBL" id="JACRSY010000008">
    <property type="protein sequence ID" value="MBC8579121.1"/>
    <property type="molecule type" value="Genomic_DNA"/>
</dbReference>
<gene>
    <name evidence="2" type="ORF">H8718_06170</name>
</gene>
<keyword evidence="3" id="KW-1185">Reference proteome</keyword>
<evidence type="ECO:0000313" key="3">
    <source>
        <dbReference type="Proteomes" id="UP000655830"/>
    </source>
</evidence>
<keyword evidence="1" id="KW-1133">Transmembrane helix</keyword>
<proteinExistence type="predicted"/>